<keyword evidence="4" id="KW-1185">Reference proteome</keyword>
<dbReference type="EMBL" id="JABJRC010000001">
    <property type="protein sequence ID" value="NOL39692.1"/>
    <property type="molecule type" value="Genomic_DNA"/>
</dbReference>
<evidence type="ECO:0000313" key="4">
    <source>
        <dbReference type="Proteomes" id="UP000534306"/>
    </source>
</evidence>
<keyword evidence="1" id="KW-0812">Transmembrane</keyword>
<keyword evidence="1" id="KW-0472">Membrane</keyword>
<dbReference type="RefSeq" id="WP_171671513.1">
    <property type="nucleotide sequence ID" value="NZ_BAAAGT010000003.1"/>
</dbReference>
<proteinExistence type="predicted"/>
<protein>
    <submittedName>
        <fullName evidence="3">Uncharacterized protein</fullName>
    </submittedName>
</protein>
<comment type="caution">
    <text evidence="3">The sequence shown here is derived from an EMBL/GenBank/DDBJ whole genome shotgun (WGS) entry which is preliminary data.</text>
</comment>
<dbReference type="AlphaFoldDB" id="A0A7Y4NXA9"/>
<reference evidence="2 5" key="2">
    <citation type="submission" date="2020-08" db="EMBL/GenBank/DDBJ databases">
        <title>Sequencing the genomes of 1000 actinobacteria strains.</title>
        <authorList>
            <person name="Klenk H.-P."/>
        </authorList>
    </citation>
    <scope>NUCLEOTIDE SEQUENCE [LARGE SCALE GENOMIC DNA]</scope>
    <source>
        <strain evidence="2 5">DSM 15626</strain>
    </source>
</reference>
<sequence>MPDCEPYFVSEGTPWPAVLGRDFVNFLMLGAYYLLCFLVALPLLVVDRCLGTSGYERFIRLMEFIDNGGR</sequence>
<evidence type="ECO:0000313" key="3">
    <source>
        <dbReference type="EMBL" id="NOL39692.1"/>
    </source>
</evidence>
<evidence type="ECO:0000313" key="5">
    <source>
        <dbReference type="Proteomes" id="UP000553957"/>
    </source>
</evidence>
<feature type="transmembrane region" description="Helical" evidence="1">
    <location>
        <begin position="23"/>
        <end position="46"/>
    </location>
</feature>
<dbReference type="Proteomes" id="UP000534306">
    <property type="component" value="Unassembled WGS sequence"/>
</dbReference>
<keyword evidence="1" id="KW-1133">Transmembrane helix</keyword>
<dbReference type="Proteomes" id="UP000553957">
    <property type="component" value="Unassembled WGS sequence"/>
</dbReference>
<organism evidence="3 4">
    <name type="scientific">Kribbella sandramycini</name>
    <dbReference type="NCBI Taxonomy" id="60450"/>
    <lineage>
        <taxon>Bacteria</taxon>
        <taxon>Bacillati</taxon>
        <taxon>Actinomycetota</taxon>
        <taxon>Actinomycetes</taxon>
        <taxon>Propionibacteriales</taxon>
        <taxon>Kribbellaceae</taxon>
        <taxon>Kribbella</taxon>
    </lineage>
</organism>
<evidence type="ECO:0000313" key="2">
    <source>
        <dbReference type="EMBL" id="MBB6567708.1"/>
    </source>
</evidence>
<reference evidence="3 4" key="1">
    <citation type="submission" date="2020-05" db="EMBL/GenBank/DDBJ databases">
        <title>Genome sequence of Kribbella sandramycini ATCC 39419.</title>
        <authorList>
            <person name="Maclea K.S."/>
            <person name="Fair J.L."/>
        </authorList>
    </citation>
    <scope>NUCLEOTIDE SEQUENCE [LARGE SCALE GENOMIC DNA]</scope>
    <source>
        <strain evidence="3 4">ATCC 39419</strain>
    </source>
</reference>
<evidence type="ECO:0000256" key="1">
    <source>
        <dbReference type="SAM" id="Phobius"/>
    </source>
</evidence>
<gene>
    <name evidence="2" type="ORF">HNR71_003345</name>
    <name evidence="3" type="ORF">HPO96_05490</name>
</gene>
<dbReference type="EMBL" id="JACHKF010000001">
    <property type="protein sequence ID" value="MBB6567708.1"/>
    <property type="molecule type" value="Genomic_DNA"/>
</dbReference>
<accession>A0A7Y4NXA9</accession>
<name>A0A7Y4NXA9_9ACTN</name>